<comment type="caution">
    <text evidence="2">The sequence shown here is derived from an EMBL/GenBank/DDBJ whole genome shotgun (WGS) entry which is preliminary data.</text>
</comment>
<evidence type="ECO:0000313" key="2">
    <source>
        <dbReference type="EMBL" id="CAA7058644.1"/>
    </source>
</evidence>
<evidence type="ECO:0000256" key="1">
    <source>
        <dbReference type="SAM" id="MobiDB-lite"/>
    </source>
</evidence>
<dbReference type="Proteomes" id="UP000467841">
    <property type="component" value="Unassembled WGS sequence"/>
</dbReference>
<proteinExistence type="predicted"/>
<dbReference type="EMBL" id="CACVBM020001729">
    <property type="protein sequence ID" value="CAA7058644.1"/>
    <property type="molecule type" value="Genomic_DNA"/>
</dbReference>
<keyword evidence="3" id="KW-1185">Reference proteome</keyword>
<name>A0A6D2KZ83_9BRAS</name>
<protein>
    <submittedName>
        <fullName evidence="2">Uncharacterized protein</fullName>
    </submittedName>
</protein>
<organism evidence="2 3">
    <name type="scientific">Microthlaspi erraticum</name>
    <dbReference type="NCBI Taxonomy" id="1685480"/>
    <lineage>
        <taxon>Eukaryota</taxon>
        <taxon>Viridiplantae</taxon>
        <taxon>Streptophyta</taxon>
        <taxon>Embryophyta</taxon>
        <taxon>Tracheophyta</taxon>
        <taxon>Spermatophyta</taxon>
        <taxon>Magnoliopsida</taxon>
        <taxon>eudicotyledons</taxon>
        <taxon>Gunneridae</taxon>
        <taxon>Pentapetalae</taxon>
        <taxon>rosids</taxon>
        <taxon>malvids</taxon>
        <taxon>Brassicales</taxon>
        <taxon>Brassicaceae</taxon>
        <taxon>Coluteocarpeae</taxon>
        <taxon>Microthlaspi</taxon>
    </lineage>
</organism>
<sequence length="72" mass="8126">MDEALRTHMELHKLKETNHPDQTLQRGGGFGRIIERGNNWLKKHKPQHTNIPSFSPPPSALSSSKGTHRPGH</sequence>
<reference evidence="2" key="1">
    <citation type="submission" date="2020-01" db="EMBL/GenBank/DDBJ databases">
        <authorList>
            <person name="Mishra B."/>
        </authorList>
    </citation>
    <scope>NUCLEOTIDE SEQUENCE [LARGE SCALE GENOMIC DNA]</scope>
</reference>
<evidence type="ECO:0000313" key="3">
    <source>
        <dbReference type="Proteomes" id="UP000467841"/>
    </source>
</evidence>
<gene>
    <name evidence="2" type="ORF">MERR_LOCUS45880</name>
</gene>
<accession>A0A6D2KZ83</accession>
<dbReference type="AlphaFoldDB" id="A0A6D2KZ83"/>
<feature type="region of interest" description="Disordered" evidence="1">
    <location>
        <begin position="39"/>
        <end position="72"/>
    </location>
</feature>